<evidence type="ECO:0000313" key="10">
    <source>
        <dbReference type="EMBL" id="SEW20454.1"/>
    </source>
</evidence>
<protein>
    <recommendedName>
        <fullName evidence="7">Thioredoxin reductase</fullName>
        <ecNumber evidence="7">1.8.1.9</ecNumber>
    </recommendedName>
</protein>
<dbReference type="EMBL" id="FOIR01000002">
    <property type="protein sequence ID" value="SEW20454.1"/>
    <property type="molecule type" value="Genomic_DNA"/>
</dbReference>
<evidence type="ECO:0000256" key="6">
    <source>
        <dbReference type="ARBA" id="ARBA00023284"/>
    </source>
</evidence>
<comment type="subunit">
    <text evidence="7">Homodimer.</text>
</comment>
<keyword evidence="4 7" id="KW-0560">Oxidoreductase</keyword>
<feature type="domain" description="FAD/NAD(P)-binding" evidence="9">
    <location>
        <begin position="7"/>
        <end position="296"/>
    </location>
</feature>
<evidence type="ECO:0000259" key="9">
    <source>
        <dbReference type="Pfam" id="PF07992"/>
    </source>
</evidence>
<gene>
    <name evidence="10" type="ORF">SAMN05216290_1897</name>
</gene>
<evidence type="ECO:0000256" key="7">
    <source>
        <dbReference type="RuleBase" id="RU003880"/>
    </source>
</evidence>
<evidence type="ECO:0000256" key="1">
    <source>
        <dbReference type="ARBA" id="ARBA00009333"/>
    </source>
</evidence>
<dbReference type="PRINTS" id="PR00469">
    <property type="entry name" value="PNDRDTASEII"/>
</dbReference>
<dbReference type="PRINTS" id="PR00368">
    <property type="entry name" value="FADPNR"/>
</dbReference>
<reference evidence="11" key="1">
    <citation type="submission" date="2016-10" db="EMBL/GenBank/DDBJ databases">
        <authorList>
            <person name="Varghese N."/>
            <person name="Submissions S."/>
        </authorList>
    </citation>
    <scope>NUCLEOTIDE SEQUENCE [LARGE SCALE GENOMIC DNA]</scope>
    <source>
        <strain evidence="11">CGMCC 1.12402</strain>
    </source>
</reference>
<comment type="catalytic activity">
    <reaction evidence="7">
        <text>[thioredoxin]-dithiol + NADP(+) = [thioredoxin]-disulfide + NADPH + H(+)</text>
        <dbReference type="Rhea" id="RHEA:20345"/>
        <dbReference type="Rhea" id="RHEA-COMP:10698"/>
        <dbReference type="Rhea" id="RHEA-COMP:10700"/>
        <dbReference type="ChEBI" id="CHEBI:15378"/>
        <dbReference type="ChEBI" id="CHEBI:29950"/>
        <dbReference type="ChEBI" id="CHEBI:50058"/>
        <dbReference type="ChEBI" id="CHEBI:57783"/>
        <dbReference type="ChEBI" id="CHEBI:58349"/>
        <dbReference type="EC" id="1.8.1.9"/>
    </reaction>
</comment>
<dbReference type="SUPFAM" id="SSF51905">
    <property type="entry name" value="FAD/NAD(P)-binding domain"/>
    <property type="match status" value="1"/>
</dbReference>
<dbReference type="STRING" id="1267423.SAMN05216290_1897"/>
<proteinExistence type="inferred from homology"/>
<evidence type="ECO:0000256" key="8">
    <source>
        <dbReference type="RuleBase" id="RU003881"/>
    </source>
</evidence>
<comment type="cofactor">
    <cofactor evidence="8">
        <name>FAD</name>
        <dbReference type="ChEBI" id="CHEBI:57692"/>
    </cofactor>
    <text evidence="8">Binds 1 FAD per subunit.</text>
</comment>
<keyword evidence="6 7" id="KW-0676">Redox-active center</keyword>
<dbReference type="PROSITE" id="PS00573">
    <property type="entry name" value="PYRIDINE_REDOX_2"/>
    <property type="match status" value="1"/>
</dbReference>
<dbReference type="NCBIfam" id="TIGR01292">
    <property type="entry name" value="TRX_reduct"/>
    <property type="match status" value="1"/>
</dbReference>
<name>A0A1I0Q101_9BACT</name>
<dbReference type="GO" id="GO:0019430">
    <property type="term" value="P:removal of superoxide radicals"/>
    <property type="evidence" value="ECO:0007669"/>
    <property type="project" value="UniProtKB-UniRule"/>
</dbReference>
<keyword evidence="2 7" id="KW-0285">Flavoprotein</keyword>
<evidence type="ECO:0000313" key="11">
    <source>
        <dbReference type="Proteomes" id="UP000199437"/>
    </source>
</evidence>
<dbReference type="GeneID" id="99986616"/>
<evidence type="ECO:0000256" key="4">
    <source>
        <dbReference type="ARBA" id="ARBA00023002"/>
    </source>
</evidence>
<dbReference type="GO" id="GO:0004791">
    <property type="term" value="F:thioredoxin-disulfide reductase (NADPH) activity"/>
    <property type="evidence" value="ECO:0007669"/>
    <property type="project" value="UniProtKB-UniRule"/>
</dbReference>
<dbReference type="Proteomes" id="UP000199437">
    <property type="component" value="Unassembled WGS sequence"/>
</dbReference>
<sequence>MTTEKIKVLIIGSGPAGYTAAVYASRAGLNPVMITGGQPGGQLTTTNDVENYPGYPEGINGPQMMMDFQKQAERFGTDIRYGLVTKVDFSGYPHKVIVDDKHEIEAESVIISTGASAKYLGLPSEETYANKGVSACAVCDGFFYKGQNVAVVGGGDTAAEEATYLANLCPKVYLLVRRDELRASQIMQERVLNTPNIEVLWNTEAEEVLGDDTGVTGVRVINNQTKETQDLDVKGFFVAIGHQPNTEIFKDYLDMDEAGYLVVKPGSSKTNVEGVFATGDAADKIYRQAVTAAGTGCMGALDAERFLAEKEFEASKASEEVA</sequence>
<comment type="similarity">
    <text evidence="1 7">Belongs to the class-II pyridine nucleotide-disulfide oxidoreductase family.</text>
</comment>
<evidence type="ECO:0000256" key="3">
    <source>
        <dbReference type="ARBA" id="ARBA00022827"/>
    </source>
</evidence>
<dbReference type="EC" id="1.8.1.9" evidence="7"/>
<keyword evidence="8" id="KW-0521">NADP</keyword>
<evidence type="ECO:0000256" key="2">
    <source>
        <dbReference type="ARBA" id="ARBA00022630"/>
    </source>
</evidence>
<dbReference type="RefSeq" id="WP_090258350.1">
    <property type="nucleotide sequence ID" value="NZ_FOIR01000002.1"/>
</dbReference>
<keyword evidence="3 7" id="KW-0274">FAD</keyword>
<dbReference type="InterPro" id="IPR050097">
    <property type="entry name" value="Ferredoxin-NADP_redctase_2"/>
</dbReference>
<dbReference type="InterPro" id="IPR008255">
    <property type="entry name" value="Pyr_nucl-diS_OxRdtase_2_AS"/>
</dbReference>
<dbReference type="AlphaFoldDB" id="A0A1I0Q101"/>
<dbReference type="PANTHER" id="PTHR48105">
    <property type="entry name" value="THIOREDOXIN REDUCTASE 1-RELATED-RELATED"/>
    <property type="match status" value="1"/>
</dbReference>
<keyword evidence="5" id="KW-1015">Disulfide bond</keyword>
<dbReference type="Gene3D" id="3.50.50.60">
    <property type="entry name" value="FAD/NAD(P)-binding domain"/>
    <property type="match status" value="2"/>
</dbReference>
<keyword evidence="11" id="KW-1185">Reference proteome</keyword>
<dbReference type="GO" id="GO:0005737">
    <property type="term" value="C:cytoplasm"/>
    <property type="evidence" value="ECO:0007669"/>
    <property type="project" value="InterPro"/>
</dbReference>
<dbReference type="Pfam" id="PF07992">
    <property type="entry name" value="Pyr_redox_2"/>
    <property type="match status" value="1"/>
</dbReference>
<accession>A0A1I0Q101</accession>
<dbReference type="OrthoDB" id="9806179at2"/>
<dbReference type="InterPro" id="IPR023753">
    <property type="entry name" value="FAD/NAD-binding_dom"/>
</dbReference>
<organism evidence="10 11">
    <name type="scientific">Roseivirga pacifica</name>
    <dbReference type="NCBI Taxonomy" id="1267423"/>
    <lineage>
        <taxon>Bacteria</taxon>
        <taxon>Pseudomonadati</taxon>
        <taxon>Bacteroidota</taxon>
        <taxon>Cytophagia</taxon>
        <taxon>Cytophagales</taxon>
        <taxon>Roseivirgaceae</taxon>
        <taxon>Roseivirga</taxon>
    </lineage>
</organism>
<dbReference type="InterPro" id="IPR005982">
    <property type="entry name" value="Thioredox_Rdtase"/>
</dbReference>
<dbReference type="InterPro" id="IPR036188">
    <property type="entry name" value="FAD/NAD-bd_sf"/>
</dbReference>
<evidence type="ECO:0000256" key="5">
    <source>
        <dbReference type="ARBA" id="ARBA00023157"/>
    </source>
</evidence>